<dbReference type="InterPro" id="IPR042188">
    <property type="entry name" value="MmgE/PrpD_sf_2"/>
</dbReference>
<dbReference type="KEGG" id="amim:MIM_c13980"/>
<organism evidence="5 6">
    <name type="scientific">Advenella mimigardefordensis (strain DSM 17166 / LMG 22922 / DPN7)</name>
    <dbReference type="NCBI Taxonomy" id="1247726"/>
    <lineage>
        <taxon>Bacteria</taxon>
        <taxon>Pseudomonadati</taxon>
        <taxon>Pseudomonadota</taxon>
        <taxon>Betaproteobacteria</taxon>
        <taxon>Burkholderiales</taxon>
        <taxon>Alcaligenaceae</taxon>
    </lineage>
</organism>
<dbReference type="InterPro" id="IPR042183">
    <property type="entry name" value="MmgE/PrpD_sf_1"/>
</dbReference>
<dbReference type="eggNOG" id="COG2079">
    <property type="taxonomic scope" value="Bacteria"/>
</dbReference>
<dbReference type="InterPro" id="IPR045337">
    <property type="entry name" value="MmgE_PrpD_C"/>
</dbReference>
<name>W0PDJ8_ADVMD</name>
<dbReference type="STRING" id="1247726.MIM_c13980"/>
<protein>
    <submittedName>
        <fullName evidence="5">Putative 2-methylcitrate dehydratase PrpD</fullName>
    </submittedName>
</protein>
<gene>
    <name evidence="5" type="ORF">MIM_c13980</name>
</gene>
<feature type="compositionally biased region" description="Polar residues" evidence="2">
    <location>
        <begin position="1"/>
        <end position="11"/>
    </location>
</feature>
<dbReference type="Pfam" id="PF19305">
    <property type="entry name" value="MmgE_PrpD_C"/>
    <property type="match status" value="1"/>
</dbReference>
<evidence type="ECO:0000313" key="5">
    <source>
        <dbReference type="EMBL" id="AHG63490.1"/>
    </source>
</evidence>
<dbReference type="Proteomes" id="UP000019095">
    <property type="component" value="Chromosome"/>
</dbReference>
<feature type="domain" description="MmgE/PrpD N-terminal" evidence="3">
    <location>
        <begin position="32"/>
        <end position="269"/>
    </location>
</feature>
<dbReference type="InterPro" id="IPR045336">
    <property type="entry name" value="MmgE_PrpD_N"/>
</dbReference>
<dbReference type="HOGENOM" id="CLU_026574_1_1_4"/>
<evidence type="ECO:0000259" key="3">
    <source>
        <dbReference type="Pfam" id="PF03972"/>
    </source>
</evidence>
<sequence length="489" mass="52390">MRQQAMTSVLTHENPKSSAIAENDQADFSSVLADFICNLDPQSLPLPVRQAAQANIQDTLTCAVAGSSAQGVAQVRELVSEWGGAPQASVLVFGDRIPAHHAAWINGMMAHARDYDDTHDAAVLHAGVSVVPAALAAAQLRGGVSGAQLIAGVAVGLETICRLGTATTVGIVESGFMYTPLFGHFAATAAAAKILGLNRNQIINALGISYSQVAGNHQVTRDAALTKRMQPGFAAMAGIVSVQLAQKGIRGVQATFEGIDGFFRVYLQNRYDPDLLRNSLGERYIFTDLSYKPYPCCRFNHCGIEAALELREQLGERVADIVRIRAGLNRQAYQAVCTPIDVRRSPQTVVQAQFSIPYTVATALVDGYVGLAHFGSDLHSRQDIIDLAQKVEPYVDDEIERSHGRNVSPVDLEIEFADGSTLRRRIDTPLGHPDRPMSAGAVATKANDCFKSSACSLAVHAPQALSEMVGSLDSVADIEDLLRIVMQTS</sequence>
<dbReference type="Gene3D" id="3.30.1330.120">
    <property type="entry name" value="2-methylcitrate dehydratase PrpD"/>
    <property type="match status" value="1"/>
</dbReference>
<accession>W0PDJ8</accession>
<comment type="similarity">
    <text evidence="1">Belongs to the PrpD family.</text>
</comment>
<dbReference type="PANTHER" id="PTHR16943">
    <property type="entry name" value="2-METHYLCITRATE DEHYDRATASE-RELATED"/>
    <property type="match status" value="1"/>
</dbReference>
<dbReference type="InterPro" id="IPR036148">
    <property type="entry name" value="MmgE/PrpD_sf"/>
</dbReference>
<dbReference type="Pfam" id="PF03972">
    <property type="entry name" value="MmgE_PrpD_N"/>
    <property type="match status" value="1"/>
</dbReference>
<dbReference type="PATRIC" id="fig|1247726.3.peg.1535"/>
<dbReference type="AlphaFoldDB" id="W0PDJ8"/>
<evidence type="ECO:0000313" key="6">
    <source>
        <dbReference type="Proteomes" id="UP000019095"/>
    </source>
</evidence>
<evidence type="ECO:0000256" key="1">
    <source>
        <dbReference type="ARBA" id="ARBA00006174"/>
    </source>
</evidence>
<proteinExistence type="inferred from homology"/>
<evidence type="ECO:0000256" key="2">
    <source>
        <dbReference type="SAM" id="MobiDB-lite"/>
    </source>
</evidence>
<dbReference type="SUPFAM" id="SSF103378">
    <property type="entry name" value="2-methylcitrate dehydratase PrpD"/>
    <property type="match status" value="1"/>
</dbReference>
<feature type="region of interest" description="Disordered" evidence="2">
    <location>
        <begin position="1"/>
        <end position="20"/>
    </location>
</feature>
<dbReference type="PANTHER" id="PTHR16943:SF8">
    <property type="entry name" value="2-METHYLCITRATE DEHYDRATASE"/>
    <property type="match status" value="1"/>
</dbReference>
<evidence type="ECO:0000259" key="4">
    <source>
        <dbReference type="Pfam" id="PF19305"/>
    </source>
</evidence>
<dbReference type="EMBL" id="CP003915">
    <property type="protein sequence ID" value="AHG63490.1"/>
    <property type="molecule type" value="Genomic_DNA"/>
</dbReference>
<dbReference type="Gene3D" id="1.10.4100.10">
    <property type="entry name" value="2-methylcitrate dehydratase PrpD"/>
    <property type="match status" value="1"/>
</dbReference>
<feature type="domain" description="MmgE/PrpD C-terminal" evidence="4">
    <location>
        <begin position="294"/>
        <end position="452"/>
    </location>
</feature>
<dbReference type="InterPro" id="IPR005656">
    <property type="entry name" value="MmgE_PrpD"/>
</dbReference>
<keyword evidence="6" id="KW-1185">Reference proteome</keyword>
<dbReference type="GO" id="GO:0016829">
    <property type="term" value="F:lyase activity"/>
    <property type="evidence" value="ECO:0007669"/>
    <property type="project" value="InterPro"/>
</dbReference>
<reference evidence="5 6" key="1">
    <citation type="journal article" date="2014" name="Microbiology">
        <title>Unravelling the complete genome sequence of Advenella mimigardefordensis strain DPN7T and novel insights in the catabolism of the xenobiotic polythioester precursor 3,3'-dithiodipropionate.</title>
        <authorList>
            <person name="Wubbeler J.H."/>
            <person name="Hiessl S."/>
            <person name="Schuldes J."/>
            <person name="Thurmer A."/>
            <person name="Daniel R."/>
            <person name="Steinbuchel A."/>
        </authorList>
    </citation>
    <scope>NUCLEOTIDE SEQUENCE [LARGE SCALE GENOMIC DNA]</scope>
    <source>
        <strain evidence="6">DSM 17166 / LMG 22922 / DPN7</strain>
    </source>
</reference>